<dbReference type="InterPro" id="IPR013767">
    <property type="entry name" value="PAS_fold"/>
</dbReference>
<dbReference type="EMBL" id="CP007795">
    <property type="protein sequence ID" value="AIB15457.1"/>
    <property type="molecule type" value="Genomic_DNA"/>
</dbReference>
<dbReference type="InterPro" id="IPR004358">
    <property type="entry name" value="Sig_transdc_His_kin-like_C"/>
</dbReference>
<evidence type="ECO:0000256" key="9">
    <source>
        <dbReference type="ARBA" id="ARBA00059827"/>
    </source>
</evidence>
<evidence type="ECO:0000256" key="8">
    <source>
        <dbReference type="ARBA" id="ARBA00023012"/>
    </source>
</evidence>
<dbReference type="InterPro" id="IPR005467">
    <property type="entry name" value="His_kinase_dom"/>
</dbReference>
<dbReference type="SMART" id="SM00086">
    <property type="entry name" value="PAC"/>
    <property type="match status" value="2"/>
</dbReference>
<dbReference type="InterPro" id="IPR036890">
    <property type="entry name" value="HATPase_C_sf"/>
</dbReference>
<dbReference type="Pfam" id="PF02518">
    <property type="entry name" value="HATPase_c"/>
    <property type="match status" value="1"/>
</dbReference>
<sequence length="508" mass="55799">MADDIGTGNPDLMLRFQAMLDTVPDGVVIIDAEGRIQTFNPACERLFGWTAAEVIGHNVKMLMPPPYREEHDGYLERYHRTGERRIIGIGREVTGLRRDGTTFPMELSVGEACREAGGGGVYIGIIRDISERKRAETALREREARLTSILETVPEAIIVISERGLIESFSPAAERLFGYSAAEVSGRNVSMLMPSPYREQHDRYMDHYLTTGERRIIGIGRVVSGLRRDGSVFPMELAVGEVRLAGHRCFTGFIRDLTERQATEKRLQELQAELLHVSRVSAMGQMASTLAHELNQPLTAVINYAKAVKRLLDRPDGADKARETMDKATAQAARAGQIIRRLRNFIEKGQTEHSVESIGKVVEEASALALVGAKERGVHVRLEMSGDERPVLIDKIQIQQVVLNLVRNAIEAMAESGIRELTVATGPDPESAALMRVTVRDTGPGLNETVLAQLFQPFVTTKEKGMGLGLSICRSIIEAHGGRLWLEPGDGGATFAFTVPVAGEDDAP</sequence>
<dbReference type="FunFam" id="3.30.450.20:FF:000060">
    <property type="entry name" value="Sensor protein FixL"/>
    <property type="match status" value="2"/>
</dbReference>
<dbReference type="Gene3D" id="6.10.250.2580">
    <property type="match status" value="1"/>
</dbReference>
<dbReference type="EC" id="2.7.13.3" evidence="2"/>
<evidence type="ECO:0000256" key="4">
    <source>
        <dbReference type="ARBA" id="ARBA00022679"/>
    </source>
</evidence>
<evidence type="ECO:0000256" key="6">
    <source>
        <dbReference type="ARBA" id="ARBA00022777"/>
    </source>
</evidence>
<name>A0A060DRS5_9PROT</name>
<keyword evidence="3" id="KW-0597">Phosphoprotein</keyword>
<dbReference type="SUPFAM" id="SSF47384">
    <property type="entry name" value="Homodimeric domain of signal transducing histidine kinase"/>
    <property type="match status" value="1"/>
</dbReference>
<dbReference type="Gene3D" id="3.30.450.20">
    <property type="entry name" value="PAS domain"/>
    <property type="match status" value="2"/>
</dbReference>
<dbReference type="GO" id="GO:0000155">
    <property type="term" value="F:phosphorelay sensor kinase activity"/>
    <property type="evidence" value="ECO:0007669"/>
    <property type="project" value="InterPro"/>
</dbReference>
<keyword evidence="5" id="KW-0547">Nucleotide-binding</keyword>
<evidence type="ECO:0000256" key="10">
    <source>
        <dbReference type="ARBA" id="ARBA00070616"/>
    </source>
</evidence>
<dbReference type="NCBIfam" id="TIGR00229">
    <property type="entry name" value="sensory_box"/>
    <property type="match status" value="2"/>
</dbReference>
<dbReference type="Pfam" id="PF00989">
    <property type="entry name" value="PAS"/>
    <property type="match status" value="2"/>
</dbReference>
<keyword evidence="7" id="KW-0067">ATP-binding</keyword>
<protein>
    <recommendedName>
        <fullName evidence="10">Sensor protein FixL</fullName>
        <ecNumber evidence="2">2.7.13.3</ecNumber>
    </recommendedName>
</protein>
<gene>
    <name evidence="14" type="ORF">ABAZ39_26650</name>
</gene>
<dbReference type="InterPro" id="IPR000700">
    <property type="entry name" value="PAS-assoc_C"/>
</dbReference>
<dbReference type="SUPFAM" id="SSF55874">
    <property type="entry name" value="ATPase domain of HSP90 chaperone/DNA topoisomerase II/histidine kinase"/>
    <property type="match status" value="1"/>
</dbReference>
<dbReference type="Pfam" id="PF00512">
    <property type="entry name" value="HisKA"/>
    <property type="match status" value="1"/>
</dbReference>
<dbReference type="KEGG" id="abq:ABAZ39_26650"/>
<dbReference type="CDD" id="cd00082">
    <property type="entry name" value="HisKA"/>
    <property type="match status" value="1"/>
</dbReference>
<dbReference type="CDD" id="cd00130">
    <property type="entry name" value="PAS"/>
    <property type="match status" value="2"/>
</dbReference>
<evidence type="ECO:0000259" key="11">
    <source>
        <dbReference type="PROSITE" id="PS50109"/>
    </source>
</evidence>
<feature type="domain" description="Histidine kinase" evidence="11">
    <location>
        <begin position="289"/>
        <end position="503"/>
    </location>
</feature>
<proteinExistence type="predicted"/>
<dbReference type="AlphaFoldDB" id="A0A060DRS5"/>
<feature type="domain" description="PAC" evidence="13">
    <location>
        <begin position="89"/>
        <end position="141"/>
    </location>
</feature>
<feature type="domain" description="PAS" evidence="12">
    <location>
        <begin position="12"/>
        <end position="82"/>
    </location>
</feature>
<feature type="domain" description="PAS" evidence="12">
    <location>
        <begin position="142"/>
        <end position="212"/>
    </location>
</feature>
<dbReference type="SMART" id="SM00387">
    <property type="entry name" value="HATPase_c"/>
    <property type="match status" value="1"/>
</dbReference>
<dbReference type="InterPro" id="IPR001610">
    <property type="entry name" value="PAC"/>
</dbReference>
<accession>A0A060DRS5</accession>
<dbReference type="SMART" id="SM00388">
    <property type="entry name" value="HisKA"/>
    <property type="match status" value="1"/>
</dbReference>
<dbReference type="InterPro" id="IPR000014">
    <property type="entry name" value="PAS"/>
</dbReference>
<keyword evidence="4" id="KW-0808">Transferase</keyword>
<dbReference type="Gene3D" id="1.10.287.130">
    <property type="match status" value="1"/>
</dbReference>
<dbReference type="InterPro" id="IPR003594">
    <property type="entry name" value="HATPase_dom"/>
</dbReference>
<dbReference type="InterPro" id="IPR035965">
    <property type="entry name" value="PAS-like_dom_sf"/>
</dbReference>
<organism evidence="14 15">
    <name type="scientific">Azospirillum argentinense</name>
    <dbReference type="NCBI Taxonomy" id="2970906"/>
    <lineage>
        <taxon>Bacteria</taxon>
        <taxon>Pseudomonadati</taxon>
        <taxon>Pseudomonadota</taxon>
        <taxon>Alphaproteobacteria</taxon>
        <taxon>Rhodospirillales</taxon>
        <taxon>Azospirillaceae</taxon>
        <taxon>Azospirillum</taxon>
    </lineage>
</organism>
<evidence type="ECO:0000259" key="13">
    <source>
        <dbReference type="PROSITE" id="PS50113"/>
    </source>
</evidence>
<dbReference type="Gene3D" id="3.30.565.10">
    <property type="entry name" value="Histidine kinase-like ATPase, C-terminal domain"/>
    <property type="match status" value="1"/>
</dbReference>
<evidence type="ECO:0000259" key="12">
    <source>
        <dbReference type="PROSITE" id="PS50112"/>
    </source>
</evidence>
<comment type="catalytic activity">
    <reaction evidence="1">
        <text>ATP + protein L-histidine = ADP + protein N-phospho-L-histidine.</text>
        <dbReference type="EC" id="2.7.13.3"/>
    </reaction>
</comment>
<dbReference type="Proteomes" id="UP000027186">
    <property type="component" value="Plasmid AbAZ39_p2"/>
</dbReference>
<dbReference type="PANTHER" id="PTHR43065:SF10">
    <property type="entry name" value="PEROXIDE STRESS-ACTIVATED HISTIDINE KINASE MAK3"/>
    <property type="match status" value="1"/>
</dbReference>
<dbReference type="InterPro" id="IPR036097">
    <property type="entry name" value="HisK_dim/P_sf"/>
</dbReference>
<evidence type="ECO:0000313" key="15">
    <source>
        <dbReference type="Proteomes" id="UP000027186"/>
    </source>
</evidence>
<dbReference type="PROSITE" id="PS50109">
    <property type="entry name" value="HIS_KIN"/>
    <property type="match status" value="1"/>
</dbReference>
<dbReference type="PROSITE" id="PS50112">
    <property type="entry name" value="PAS"/>
    <property type="match status" value="2"/>
</dbReference>
<geneLocation type="plasmid" evidence="14 15">
    <name>AbAZ39_p2</name>
</geneLocation>
<dbReference type="PRINTS" id="PR00344">
    <property type="entry name" value="BCTRLSENSOR"/>
</dbReference>
<comment type="function">
    <text evidence="9">Putative oxygen sensor; modulates the activity of FixJ, a transcriptional activator of nitrogen fixation fixK gene. FixL probably acts as a kinase that phosphorylates FixJ.</text>
</comment>
<dbReference type="PROSITE" id="PS50113">
    <property type="entry name" value="PAC"/>
    <property type="match status" value="2"/>
</dbReference>
<dbReference type="PANTHER" id="PTHR43065">
    <property type="entry name" value="SENSOR HISTIDINE KINASE"/>
    <property type="match status" value="1"/>
</dbReference>
<dbReference type="SMART" id="SM00091">
    <property type="entry name" value="PAS"/>
    <property type="match status" value="2"/>
</dbReference>
<reference evidence="14 15" key="1">
    <citation type="journal article" date="2014" name="Genome Announc.">
        <title>Complete Genome Sequence of the Model Rhizosphere Strain Azospirillum brasilense Az39, Successfully Applied in Agriculture.</title>
        <authorList>
            <person name="Rivera D."/>
            <person name="Revale S."/>
            <person name="Molina R."/>
            <person name="Gualpa J."/>
            <person name="Puente M."/>
            <person name="Maroniche G."/>
            <person name="Paris G."/>
            <person name="Baker D."/>
            <person name="Clavijo B."/>
            <person name="McLay K."/>
            <person name="Spaepen S."/>
            <person name="Perticari A."/>
            <person name="Vazquez M."/>
            <person name="Wisniewski-Dye F."/>
            <person name="Watkins C."/>
            <person name="Martinez-Abarca F."/>
            <person name="Vanderleyden J."/>
            <person name="Cassan F."/>
        </authorList>
    </citation>
    <scope>NUCLEOTIDE SEQUENCE [LARGE SCALE GENOMIC DNA]</scope>
    <source>
        <strain evidence="14 15">Az39</strain>
        <plasmid evidence="14">AbAZ39_p2</plasmid>
    </source>
</reference>
<dbReference type="GO" id="GO:0005524">
    <property type="term" value="F:ATP binding"/>
    <property type="evidence" value="ECO:0007669"/>
    <property type="project" value="UniProtKB-KW"/>
</dbReference>
<dbReference type="SUPFAM" id="SSF55785">
    <property type="entry name" value="PYP-like sensor domain (PAS domain)"/>
    <property type="match status" value="2"/>
</dbReference>
<evidence type="ECO:0000256" key="7">
    <source>
        <dbReference type="ARBA" id="ARBA00022840"/>
    </source>
</evidence>
<keyword evidence="8" id="KW-0902">Two-component regulatory system</keyword>
<evidence type="ECO:0000256" key="2">
    <source>
        <dbReference type="ARBA" id="ARBA00012438"/>
    </source>
</evidence>
<evidence type="ECO:0000256" key="5">
    <source>
        <dbReference type="ARBA" id="ARBA00022741"/>
    </source>
</evidence>
<keyword evidence="6" id="KW-0418">Kinase</keyword>
<dbReference type="GO" id="GO:0006355">
    <property type="term" value="P:regulation of DNA-templated transcription"/>
    <property type="evidence" value="ECO:0007669"/>
    <property type="project" value="InterPro"/>
</dbReference>
<dbReference type="InterPro" id="IPR003661">
    <property type="entry name" value="HisK_dim/P_dom"/>
</dbReference>
<evidence type="ECO:0000256" key="3">
    <source>
        <dbReference type="ARBA" id="ARBA00022553"/>
    </source>
</evidence>
<evidence type="ECO:0000313" key="14">
    <source>
        <dbReference type="EMBL" id="AIB15457.1"/>
    </source>
</evidence>
<evidence type="ECO:0000256" key="1">
    <source>
        <dbReference type="ARBA" id="ARBA00000085"/>
    </source>
</evidence>
<feature type="domain" description="PAC" evidence="13">
    <location>
        <begin position="210"/>
        <end position="269"/>
    </location>
</feature>
<keyword evidence="14" id="KW-0614">Plasmid</keyword>